<dbReference type="Gene3D" id="3.30.70.20">
    <property type="match status" value="2"/>
</dbReference>
<evidence type="ECO:0000256" key="4">
    <source>
        <dbReference type="ARBA" id="ARBA00023014"/>
    </source>
</evidence>
<feature type="region of interest" description="Disordered" evidence="5">
    <location>
        <begin position="35"/>
        <end position="103"/>
    </location>
</feature>
<evidence type="ECO:0000256" key="3">
    <source>
        <dbReference type="ARBA" id="ARBA00023004"/>
    </source>
</evidence>
<evidence type="ECO:0000256" key="2">
    <source>
        <dbReference type="ARBA" id="ARBA00022723"/>
    </source>
</evidence>
<dbReference type="Pfam" id="PF13187">
    <property type="entry name" value="Fer4_9"/>
    <property type="match status" value="1"/>
</dbReference>
<dbReference type="EMBL" id="JADJMS010000013">
    <property type="protein sequence ID" value="MBK7414872.1"/>
    <property type="molecule type" value="Genomic_DNA"/>
</dbReference>
<protein>
    <submittedName>
        <fullName evidence="7">4Fe-4S binding protein</fullName>
    </submittedName>
</protein>
<evidence type="ECO:0000313" key="7">
    <source>
        <dbReference type="EMBL" id="MBK7414872.1"/>
    </source>
</evidence>
<dbReference type="GO" id="GO:0051539">
    <property type="term" value="F:4 iron, 4 sulfur cluster binding"/>
    <property type="evidence" value="ECO:0007669"/>
    <property type="project" value="UniProtKB-KW"/>
</dbReference>
<dbReference type="PANTHER" id="PTHR43687">
    <property type="entry name" value="ADENYLYLSULFATE REDUCTASE, BETA SUBUNIT"/>
    <property type="match status" value="1"/>
</dbReference>
<keyword evidence="2" id="KW-0479">Metal-binding</keyword>
<proteinExistence type="predicted"/>
<feature type="compositionally biased region" description="Low complexity" evidence="5">
    <location>
        <begin position="37"/>
        <end position="50"/>
    </location>
</feature>
<comment type="caution">
    <text evidence="7">The sequence shown here is derived from an EMBL/GenBank/DDBJ whole genome shotgun (WGS) entry which is preliminary data.</text>
</comment>
<name>A0A935MVN0_9RHOO</name>
<keyword evidence="4" id="KW-0411">Iron-sulfur</keyword>
<sequence>MDGLDIYIDDYSISEPIPDEMMALLNQTRALFENPAEEPAAAGETAPTMAVLDNPPPPAPPPPAPAPAPAPPAGGRPAAQGPPPGPRARPPAPPPRGPPRCLADRAPTNCAGCRLLIVGEAEVAIGWAERLAGQREVMVLALGAQSVPVDLPEAPDFVFETGGAVQLAGHLGAFVLNWQDAGIAKSAECDVVLDLSPQALLNRVEFPPGYAAPGRDPLDQALAVIDLLGFDGEFEKPRYVAVNERLCAHSRSQKAGCSNCIEVCSTEAIVSAGNTIKLDPYLCQGCGTCTTVCPSGALAYQYPRVADVGLAIKVQLAAYREAGGENACLLFHSAEAGSKQLAALKRAGKTLPANVIPLETWSVDAVGLDLLLGAVALGATQVAVLGACSHDLAPLRKQASLGHNILNGLGFNGEYLKVIDAESDLLAALAAWPVSVAVPAAELRLLADKRTTLEFIFDHLLKHAPAAVDAIDLPVGAPFGTLEVSAACTSCMSCVGACPANALKAAADAPRLSFLERNCLQCGICAQTCPENAITLKPRLLLKDRRHERVLSEAEVFCCTACGKPMGAKPLIDNMLAKLVGHSMFATPEARARLSMCADCRVVDLINTENSLKAWEMTE</sequence>
<evidence type="ECO:0000256" key="5">
    <source>
        <dbReference type="SAM" id="MobiDB-lite"/>
    </source>
</evidence>
<dbReference type="InterPro" id="IPR017896">
    <property type="entry name" value="4Fe4S_Fe-S-bd"/>
</dbReference>
<dbReference type="AlphaFoldDB" id="A0A935MVN0"/>
<evidence type="ECO:0000313" key="8">
    <source>
        <dbReference type="Proteomes" id="UP000739411"/>
    </source>
</evidence>
<dbReference type="PANTHER" id="PTHR43687:SF4">
    <property type="entry name" value="BLR5484 PROTEIN"/>
    <property type="match status" value="1"/>
</dbReference>
<feature type="domain" description="4Fe-4S ferredoxin-type" evidence="6">
    <location>
        <begin position="274"/>
        <end position="303"/>
    </location>
</feature>
<reference evidence="7 8" key="1">
    <citation type="submission" date="2020-10" db="EMBL/GenBank/DDBJ databases">
        <title>Connecting structure to function with the recovery of over 1000 high-quality activated sludge metagenome-assembled genomes encoding full-length rRNA genes using long-read sequencing.</title>
        <authorList>
            <person name="Singleton C.M."/>
            <person name="Petriglieri F."/>
            <person name="Kristensen J.M."/>
            <person name="Kirkegaard R.H."/>
            <person name="Michaelsen T.Y."/>
            <person name="Andersen M.H."/>
            <person name="Karst S.M."/>
            <person name="Dueholm M.S."/>
            <person name="Nielsen P.H."/>
            <person name="Albertsen M."/>
        </authorList>
    </citation>
    <scope>NUCLEOTIDE SEQUENCE [LARGE SCALE GENOMIC DNA]</scope>
    <source>
        <strain evidence="7">EsbW_18-Q3-R4-48_BATAC.463</strain>
    </source>
</reference>
<evidence type="ECO:0000259" key="6">
    <source>
        <dbReference type="PROSITE" id="PS51379"/>
    </source>
</evidence>
<dbReference type="PROSITE" id="PS51379">
    <property type="entry name" value="4FE4S_FER_2"/>
    <property type="match status" value="3"/>
</dbReference>
<dbReference type="SUPFAM" id="SSF54862">
    <property type="entry name" value="4Fe-4S ferredoxins"/>
    <property type="match status" value="1"/>
</dbReference>
<dbReference type="Pfam" id="PF12838">
    <property type="entry name" value="Fer4_7"/>
    <property type="match status" value="1"/>
</dbReference>
<dbReference type="InterPro" id="IPR017900">
    <property type="entry name" value="4Fe4S_Fe_S_CS"/>
</dbReference>
<keyword evidence="1" id="KW-0004">4Fe-4S</keyword>
<keyword evidence="3" id="KW-0408">Iron</keyword>
<dbReference type="GO" id="GO:0046872">
    <property type="term" value="F:metal ion binding"/>
    <property type="evidence" value="ECO:0007669"/>
    <property type="project" value="UniProtKB-KW"/>
</dbReference>
<feature type="domain" description="4Fe-4S ferredoxin-type" evidence="6">
    <location>
        <begin position="510"/>
        <end position="539"/>
    </location>
</feature>
<dbReference type="PROSITE" id="PS00198">
    <property type="entry name" value="4FE4S_FER_1"/>
    <property type="match status" value="2"/>
</dbReference>
<accession>A0A935MVN0</accession>
<feature type="domain" description="4Fe-4S ferredoxin-type" evidence="6">
    <location>
        <begin position="480"/>
        <end position="508"/>
    </location>
</feature>
<dbReference type="Proteomes" id="UP000739411">
    <property type="component" value="Unassembled WGS sequence"/>
</dbReference>
<gene>
    <name evidence="7" type="ORF">IPJ38_06865</name>
</gene>
<feature type="compositionally biased region" description="Pro residues" evidence="5">
    <location>
        <begin position="54"/>
        <end position="98"/>
    </location>
</feature>
<organism evidence="7 8">
    <name type="scientific">Candidatus Dechloromonas phosphorivorans</name>
    <dbReference type="NCBI Taxonomy" id="2899244"/>
    <lineage>
        <taxon>Bacteria</taxon>
        <taxon>Pseudomonadati</taxon>
        <taxon>Pseudomonadota</taxon>
        <taxon>Betaproteobacteria</taxon>
        <taxon>Rhodocyclales</taxon>
        <taxon>Azonexaceae</taxon>
        <taxon>Dechloromonas</taxon>
    </lineage>
</organism>
<evidence type="ECO:0000256" key="1">
    <source>
        <dbReference type="ARBA" id="ARBA00022485"/>
    </source>
</evidence>
<dbReference type="InterPro" id="IPR050572">
    <property type="entry name" value="Fe-S_Ferredoxin"/>
</dbReference>